<dbReference type="EC" id="1.5.1.2" evidence="6 7"/>
<dbReference type="GO" id="GO:0004735">
    <property type="term" value="F:pyrroline-5-carboxylate reductase activity"/>
    <property type="evidence" value="ECO:0007669"/>
    <property type="project" value="UniProtKB-UniRule"/>
</dbReference>
<dbReference type="PANTHER" id="PTHR11645">
    <property type="entry name" value="PYRROLINE-5-CARBOXYLATE REDUCTASE"/>
    <property type="match status" value="1"/>
</dbReference>
<evidence type="ECO:0000256" key="9">
    <source>
        <dbReference type="RuleBase" id="RU003903"/>
    </source>
</evidence>
<evidence type="ECO:0000256" key="4">
    <source>
        <dbReference type="ARBA" id="ARBA00023002"/>
    </source>
</evidence>
<evidence type="ECO:0000313" key="13">
    <source>
        <dbReference type="Proteomes" id="UP000002411"/>
    </source>
</evidence>
<dbReference type="HOGENOM" id="CLU_042344_3_1_9"/>
<dbReference type="STRING" id="431943.CKL_2737"/>
<dbReference type="Pfam" id="PF03807">
    <property type="entry name" value="F420_oxidored"/>
    <property type="match status" value="1"/>
</dbReference>
<feature type="binding site" evidence="8">
    <location>
        <begin position="11"/>
        <end position="16"/>
    </location>
    <ligand>
        <name>NADP(+)</name>
        <dbReference type="ChEBI" id="CHEBI:58349"/>
    </ligand>
</feature>
<dbReference type="SUPFAM" id="SSF48179">
    <property type="entry name" value="6-phosphogluconate dehydrogenase C-terminal domain-like"/>
    <property type="match status" value="1"/>
</dbReference>
<name>A5N0V3_CLOK5</name>
<accession>A5N0V3</accession>
<evidence type="ECO:0000256" key="6">
    <source>
        <dbReference type="HAMAP-Rule" id="MF_01925"/>
    </source>
</evidence>
<reference evidence="12 13" key="1">
    <citation type="journal article" date="2008" name="Proc. Natl. Acad. Sci. U.S.A.">
        <title>The genome of Clostridium kluyveri, a strict anaerobe with unique metabolic features.</title>
        <authorList>
            <person name="Seedorf H."/>
            <person name="Fricke W.F."/>
            <person name="Veith B."/>
            <person name="Brueggemann H."/>
            <person name="Liesegang H."/>
            <person name="Strittmatter A."/>
            <person name="Miethke M."/>
            <person name="Buckel W."/>
            <person name="Hinderberger J."/>
            <person name="Li F."/>
            <person name="Hagemeier C."/>
            <person name="Thauer R.K."/>
            <person name="Gottschalk G."/>
        </authorList>
    </citation>
    <scope>NUCLEOTIDE SEQUENCE [LARGE SCALE GENOMIC DNA]</scope>
    <source>
        <strain evidence="13">ATCC 8527 / DSM 555 / NCIMB 10680</strain>
    </source>
</reference>
<evidence type="ECO:0000256" key="8">
    <source>
        <dbReference type="PIRSR" id="PIRSR000193-1"/>
    </source>
</evidence>
<evidence type="ECO:0000256" key="5">
    <source>
        <dbReference type="ARBA" id="ARBA00058118"/>
    </source>
</evidence>
<evidence type="ECO:0000259" key="11">
    <source>
        <dbReference type="Pfam" id="PF14748"/>
    </source>
</evidence>
<dbReference type="NCBIfam" id="TIGR00112">
    <property type="entry name" value="proC"/>
    <property type="match status" value="1"/>
</dbReference>
<feature type="domain" description="Pyrroline-5-carboxylate reductase catalytic N-terminal" evidence="10">
    <location>
        <begin position="7"/>
        <end position="107"/>
    </location>
</feature>
<dbReference type="GO" id="GO:0055129">
    <property type="term" value="P:L-proline biosynthetic process"/>
    <property type="evidence" value="ECO:0007669"/>
    <property type="project" value="UniProtKB-UniRule"/>
</dbReference>
<dbReference type="UniPathway" id="UPA00098">
    <property type="reaction ID" value="UER00361"/>
</dbReference>
<dbReference type="AlphaFoldDB" id="A5N0V3"/>
<comment type="catalytic activity">
    <reaction evidence="6">
        <text>L-proline + NAD(+) = (S)-1-pyrroline-5-carboxylate + NADH + 2 H(+)</text>
        <dbReference type="Rhea" id="RHEA:14105"/>
        <dbReference type="ChEBI" id="CHEBI:15378"/>
        <dbReference type="ChEBI" id="CHEBI:17388"/>
        <dbReference type="ChEBI" id="CHEBI:57540"/>
        <dbReference type="ChEBI" id="CHEBI:57945"/>
        <dbReference type="ChEBI" id="CHEBI:60039"/>
        <dbReference type="EC" id="1.5.1.2"/>
    </reaction>
</comment>
<evidence type="ECO:0000256" key="1">
    <source>
        <dbReference type="ARBA" id="ARBA00005525"/>
    </source>
</evidence>
<dbReference type="Gene3D" id="1.10.3730.10">
    <property type="entry name" value="ProC C-terminal domain-like"/>
    <property type="match status" value="1"/>
</dbReference>
<dbReference type="Gene3D" id="3.40.50.720">
    <property type="entry name" value="NAD(P)-binding Rossmann-like Domain"/>
    <property type="match status" value="1"/>
</dbReference>
<evidence type="ECO:0000256" key="2">
    <source>
        <dbReference type="ARBA" id="ARBA00022650"/>
    </source>
</evidence>
<gene>
    <name evidence="12" type="primary">proC2</name>
    <name evidence="6" type="synonym">proC</name>
    <name evidence="12" type="ordered locus">CKL_2737</name>
</gene>
<comment type="subcellular location">
    <subcellularLocation>
        <location evidence="6">Cytoplasm</location>
    </subcellularLocation>
</comment>
<dbReference type="InterPro" id="IPR036291">
    <property type="entry name" value="NAD(P)-bd_dom_sf"/>
</dbReference>
<evidence type="ECO:0000256" key="7">
    <source>
        <dbReference type="NCBIfam" id="TIGR00112"/>
    </source>
</evidence>
<keyword evidence="4 6" id="KW-0560">Oxidoreductase</keyword>
<dbReference type="InterPro" id="IPR000304">
    <property type="entry name" value="Pyrroline-COOH_reductase"/>
</dbReference>
<keyword evidence="2 6" id="KW-0641">Proline biosynthesis</keyword>
<sequence>MGKLGKKIGFIGTGQMGEAILKGLLTTELFEPDDIYVMDVLDSRLQYLKENFGIAHLSSDRSTAYNYIVDNCDIVVLSIKPQVLKDVVECIKSCNWDKEKHTVISIIGGINTSLIEKHLPEIPVVRVMPNTPMLVNIGASGVAPGKNASKEHAKLVYGMFEALGVSYLVEEKYIDSITAISGCGPAYVYMMIEAMADGGVELGLPREMAQTLAAQTVMGGAKMILDTGEHPGKLKDKVCSPGGSTIAGVRALERGAFRGTIMNAIEAGKVRMEEVGKKEENNK</sequence>
<dbReference type="Pfam" id="PF14748">
    <property type="entry name" value="P5CR_dimer"/>
    <property type="match status" value="1"/>
</dbReference>
<keyword evidence="6 9" id="KW-0028">Amino-acid biosynthesis</keyword>
<comment type="catalytic activity">
    <reaction evidence="6 9">
        <text>L-proline + NADP(+) = (S)-1-pyrroline-5-carboxylate + NADPH + 2 H(+)</text>
        <dbReference type="Rhea" id="RHEA:14109"/>
        <dbReference type="ChEBI" id="CHEBI:15378"/>
        <dbReference type="ChEBI" id="CHEBI:17388"/>
        <dbReference type="ChEBI" id="CHEBI:57783"/>
        <dbReference type="ChEBI" id="CHEBI:58349"/>
        <dbReference type="ChEBI" id="CHEBI:60039"/>
        <dbReference type="EC" id="1.5.1.2"/>
    </reaction>
</comment>
<dbReference type="InterPro" id="IPR029036">
    <property type="entry name" value="P5CR_dimer"/>
</dbReference>
<organism evidence="12 13">
    <name type="scientific">Clostridium kluyveri (strain ATCC 8527 / DSM 555 / NBRC 12016 / NCIMB 10680 / K1)</name>
    <dbReference type="NCBI Taxonomy" id="431943"/>
    <lineage>
        <taxon>Bacteria</taxon>
        <taxon>Bacillati</taxon>
        <taxon>Bacillota</taxon>
        <taxon>Clostridia</taxon>
        <taxon>Eubacteriales</taxon>
        <taxon>Clostridiaceae</taxon>
        <taxon>Clostridium</taxon>
    </lineage>
</organism>
<dbReference type="RefSeq" id="WP_012103079.1">
    <property type="nucleotide sequence ID" value="NC_009706.1"/>
</dbReference>
<evidence type="ECO:0000313" key="12">
    <source>
        <dbReference type="EMBL" id="EDK34749.1"/>
    </source>
</evidence>
<keyword evidence="13" id="KW-1185">Reference proteome</keyword>
<keyword evidence="6" id="KW-0963">Cytoplasm</keyword>
<feature type="domain" description="Pyrroline-5-carboxylate reductase dimerisation" evidence="11">
    <location>
        <begin position="171"/>
        <end position="274"/>
    </location>
</feature>
<dbReference type="EMBL" id="CP000673">
    <property type="protein sequence ID" value="EDK34749.1"/>
    <property type="molecule type" value="Genomic_DNA"/>
</dbReference>
<protein>
    <recommendedName>
        <fullName evidence="6 7">Pyrroline-5-carboxylate reductase</fullName>
        <shortName evidence="6">P5C reductase</shortName>
        <shortName evidence="6">P5CR</shortName>
        <ecNumber evidence="6 7">1.5.1.2</ecNumber>
    </recommendedName>
    <alternativeName>
        <fullName evidence="6">PCA reductase</fullName>
    </alternativeName>
</protein>
<comment type="function">
    <text evidence="5 6">Catalyzes the reduction of 1-pyrroline-5-carboxylate (PCA) to L-proline.</text>
</comment>
<dbReference type="InterPro" id="IPR053790">
    <property type="entry name" value="P5CR-like_CS"/>
</dbReference>
<dbReference type="PROSITE" id="PS00521">
    <property type="entry name" value="P5CR"/>
    <property type="match status" value="1"/>
</dbReference>
<dbReference type="eggNOG" id="COG0345">
    <property type="taxonomic scope" value="Bacteria"/>
</dbReference>
<evidence type="ECO:0000256" key="3">
    <source>
        <dbReference type="ARBA" id="ARBA00022857"/>
    </source>
</evidence>
<comment type="similarity">
    <text evidence="1 6 9">Belongs to the pyrroline-5-carboxylate reductase family.</text>
</comment>
<dbReference type="SUPFAM" id="SSF51735">
    <property type="entry name" value="NAD(P)-binding Rossmann-fold domains"/>
    <property type="match status" value="1"/>
</dbReference>
<dbReference type="PIRSF" id="PIRSF000193">
    <property type="entry name" value="Pyrrol-5-carb_rd"/>
    <property type="match status" value="1"/>
</dbReference>
<dbReference type="InterPro" id="IPR028939">
    <property type="entry name" value="P5C_Rdtase_cat_N"/>
</dbReference>
<dbReference type="InterPro" id="IPR008927">
    <property type="entry name" value="6-PGluconate_DH-like_C_sf"/>
</dbReference>
<dbReference type="Proteomes" id="UP000002411">
    <property type="component" value="Chromosome"/>
</dbReference>
<dbReference type="KEGG" id="ckl:CKL_2737"/>
<dbReference type="PANTHER" id="PTHR11645:SF0">
    <property type="entry name" value="PYRROLINE-5-CARBOXYLATE REDUCTASE 3"/>
    <property type="match status" value="1"/>
</dbReference>
<dbReference type="HAMAP" id="MF_01925">
    <property type="entry name" value="P5C_reductase"/>
    <property type="match status" value="1"/>
</dbReference>
<proteinExistence type="inferred from homology"/>
<dbReference type="FunFam" id="1.10.3730.10:FF:000001">
    <property type="entry name" value="Pyrroline-5-carboxylate reductase"/>
    <property type="match status" value="1"/>
</dbReference>
<keyword evidence="3 6" id="KW-0521">NADP</keyword>
<dbReference type="GO" id="GO:0005737">
    <property type="term" value="C:cytoplasm"/>
    <property type="evidence" value="ECO:0007669"/>
    <property type="project" value="UniProtKB-SubCell"/>
</dbReference>
<comment type="pathway">
    <text evidence="6 9">Amino-acid biosynthesis; L-proline biosynthesis; L-proline from L-glutamate 5-semialdehyde: step 1/1.</text>
</comment>
<evidence type="ECO:0000259" key="10">
    <source>
        <dbReference type="Pfam" id="PF03807"/>
    </source>
</evidence>